<dbReference type="OrthoDB" id="5116324at2"/>
<evidence type="ECO:0008006" key="4">
    <source>
        <dbReference type="Google" id="ProtNLM"/>
    </source>
</evidence>
<sequence>MMARPGERTRAVAVRPHPYPFQQWTIAILLLMAPIFVVLYWLTVPTGSWLPVAVAQAALTLTFGLAVISYYLTAIWVDDSGLTTRDVFGRTRTFPLERIGGVVRLDLYRSGSLDLRPQLFLVDPDGRLLTRMHGMCWADEAMDTVTNALGVPVTRGPEPLTLRDLSLSRPELLHWFERRFAAHTVDY</sequence>
<keyword evidence="3" id="KW-1185">Reference proteome</keyword>
<dbReference type="AlphaFoldDB" id="A0A4R8UAR5"/>
<feature type="transmembrane region" description="Helical" evidence="1">
    <location>
        <begin position="48"/>
        <end position="72"/>
    </location>
</feature>
<accession>A0A4R8UAR5</accession>
<keyword evidence="1" id="KW-1133">Transmembrane helix</keyword>
<name>A0A4R8UAR5_9MICO</name>
<gene>
    <name evidence="2" type="ORF">E3O23_15760</name>
</gene>
<organism evidence="2 3">
    <name type="scientific">Cryobacterium tagatosivorans</name>
    <dbReference type="NCBI Taxonomy" id="1259199"/>
    <lineage>
        <taxon>Bacteria</taxon>
        <taxon>Bacillati</taxon>
        <taxon>Actinomycetota</taxon>
        <taxon>Actinomycetes</taxon>
        <taxon>Micrococcales</taxon>
        <taxon>Microbacteriaceae</taxon>
        <taxon>Cryobacterium</taxon>
    </lineage>
</organism>
<dbReference type="EMBL" id="SOEZ01000075">
    <property type="protein sequence ID" value="TFB47307.1"/>
    <property type="molecule type" value="Genomic_DNA"/>
</dbReference>
<protein>
    <recommendedName>
        <fullName evidence="4">PH domain-containing protein</fullName>
    </recommendedName>
</protein>
<keyword evidence="1" id="KW-0472">Membrane</keyword>
<dbReference type="RefSeq" id="WP_134492640.1">
    <property type="nucleotide sequence ID" value="NZ_SOEZ01000075.1"/>
</dbReference>
<evidence type="ECO:0000256" key="1">
    <source>
        <dbReference type="SAM" id="Phobius"/>
    </source>
</evidence>
<evidence type="ECO:0000313" key="3">
    <source>
        <dbReference type="Proteomes" id="UP000297866"/>
    </source>
</evidence>
<reference evidence="2 3" key="1">
    <citation type="submission" date="2019-03" db="EMBL/GenBank/DDBJ databases">
        <title>Genomics of glacier-inhabiting Cryobacterium strains.</title>
        <authorList>
            <person name="Liu Q."/>
            <person name="Xin Y.-H."/>
        </authorList>
    </citation>
    <scope>NUCLEOTIDE SEQUENCE [LARGE SCALE GENOMIC DNA]</scope>
    <source>
        <strain evidence="2 3">Sr47</strain>
    </source>
</reference>
<comment type="caution">
    <text evidence="2">The sequence shown here is derived from an EMBL/GenBank/DDBJ whole genome shotgun (WGS) entry which is preliminary data.</text>
</comment>
<feature type="transmembrane region" description="Helical" evidence="1">
    <location>
        <begin position="21"/>
        <end position="42"/>
    </location>
</feature>
<proteinExistence type="predicted"/>
<dbReference type="Proteomes" id="UP000297866">
    <property type="component" value="Unassembled WGS sequence"/>
</dbReference>
<evidence type="ECO:0000313" key="2">
    <source>
        <dbReference type="EMBL" id="TFB47307.1"/>
    </source>
</evidence>
<keyword evidence="1" id="KW-0812">Transmembrane</keyword>